<dbReference type="Pfam" id="PF02985">
    <property type="entry name" value="HEAT"/>
    <property type="match status" value="1"/>
</dbReference>
<organism evidence="4 5">
    <name type="scientific">Porcisia hertigi</name>
    <dbReference type="NCBI Taxonomy" id="2761500"/>
    <lineage>
        <taxon>Eukaryota</taxon>
        <taxon>Discoba</taxon>
        <taxon>Euglenozoa</taxon>
        <taxon>Kinetoplastea</taxon>
        <taxon>Metakinetoplastina</taxon>
        <taxon>Trypanosomatida</taxon>
        <taxon>Trypanosomatidae</taxon>
        <taxon>Leishmaniinae</taxon>
        <taxon>Porcisia</taxon>
    </lineage>
</organism>
<dbReference type="PROSITE" id="PS50077">
    <property type="entry name" value="HEAT_REPEAT"/>
    <property type="match status" value="2"/>
</dbReference>
<accession>A0A836LFZ2</accession>
<gene>
    <name evidence="4" type="ORF">JKF63_06131</name>
</gene>
<feature type="compositionally biased region" description="Low complexity" evidence="3">
    <location>
        <begin position="17"/>
        <end position="35"/>
    </location>
</feature>
<dbReference type="KEGG" id="phet:94292159"/>
<reference evidence="4 5" key="1">
    <citation type="submission" date="2021-02" db="EMBL/GenBank/DDBJ databases">
        <title>Porcisia hertigi Genome sequencing and assembly.</title>
        <authorList>
            <person name="Almutairi H."/>
            <person name="Gatherer D."/>
        </authorList>
    </citation>
    <scope>NUCLEOTIDE SEQUENCE [LARGE SCALE GENOMIC DNA]</scope>
    <source>
        <strain evidence="4 5">C119</strain>
    </source>
</reference>
<dbReference type="InterPro" id="IPR011989">
    <property type="entry name" value="ARM-like"/>
</dbReference>
<dbReference type="OrthoDB" id="340346at2759"/>
<dbReference type="SUPFAM" id="SSF48371">
    <property type="entry name" value="ARM repeat"/>
    <property type="match status" value="1"/>
</dbReference>
<sequence>MSNEDPNLAACGAGTITTSVESPPLLSSLTVSSPTARETQELRTPFIISDPIAKSGVASPAMPPTSSSLASSNRMDEAHYRGTSPSPRIEGEAPRTPLYGSSSRSPSPTDMSDYSHDTPHENALDSSASSSFSSSSLTRTGALSSTSTSSLSATPPSLALCTDVGPSAQPCGTGHVGSASALGIYASLNGVSSGGKGSSSPSTSPNRTAASCNPRISMNAAFALNPRTESDASASEAYNDDTSSVCLDLDLHDPPVKKYYNLGSLEERRTFVKGGCIAAAQGMSTPRILDHLLPALLTAFEADDYGESFDDCAPCIARALPQIIACVEPRSAANLTYFMGLIMELCCSAEEVVAKVITTSLQAIFEMVEDKVLLDLFLPFVMAMRISFWIAPRVVAAGLLGHLAMRPAVLQASGLSVSDMFDYYAECSSDTSGTVRSAVVTSLHDWVRVAAVHRLTLAEMPLPLLKRLATDDLSDTVRYLLIEEVVKLAPIIGPKSTSKYLLGTFLSAYMDPSWRVRYTAANQLGAMAALVLNADDLEGVMETLGRDEEPETRAAVARQLDCMVQHCSSVVVQHGCVPVAVALSQDTNPVVRLSVARHYHFFLFGNDEVIRTMCKTLQALMQDAAFSVQENAIENLGKLVTALEESVEAAVQESVLVSNGGSIGKVDSSSKTSHNSASRRHSAATLATANDRGSRHKSPHPSSHLTSGAVAGGGPDSAFDAHVTLTRRHRADGIVHSFMTEVLTLCESRNWRIRHAVMRTVHHFCRALSPEQYRPLTEMLFLSLHDPVSAVRSQAVRTLKEVAKAYGGEWAAQTATELLNSDTLAPTRAVSYMWRVVMIECLEVLLPVVSKLSPQDMLRQHLIAMTLPLLQNYVTDRVPNVRLAAARALPSWSSWFDASEQERTAYNEAIKTLQQDTDIDVLNASHNILYNTNTSVTVADGAAH</sequence>
<proteinExistence type="predicted"/>
<dbReference type="InterPro" id="IPR021133">
    <property type="entry name" value="HEAT_type_2"/>
</dbReference>
<feature type="region of interest" description="Disordered" evidence="3">
    <location>
        <begin position="662"/>
        <end position="713"/>
    </location>
</feature>
<dbReference type="GeneID" id="94292159"/>
<dbReference type="AlphaFoldDB" id="A0A836LFZ2"/>
<dbReference type="PANTHER" id="PTHR10648:SF23">
    <property type="entry name" value="PHOSPHATASE 2A REGULATORY SUBUNIT, PUTATIVE-RELATED"/>
    <property type="match status" value="1"/>
</dbReference>
<name>A0A836LFZ2_9TRYP</name>
<dbReference type="InterPro" id="IPR051023">
    <property type="entry name" value="PP2A_Regulatory_Subunit_A"/>
</dbReference>
<dbReference type="GO" id="GO:0005634">
    <property type="term" value="C:nucleus"/>
    <property type="evidence" value="ECO:0007669"/>
    <property type="project" value="TreeGrafter"/>
</dbReference>
<keyword evidence="1" id="KW-0677">Repeat</keyword>
<dbReference type="GO" id="GO:0000159">
    <property type="term" value="C:protein phosphatase type 2A complex"/>
    <property type="evidence" value="ECO:0007669"/>
    <property type="project" value="TreeGrafter"/>
</dbReference>
<comment type="caution">
    <text evidence="4">The sequence shown here is derived from an EMBL/GenBank/DDBJ whole genome shotgun (WGS) entry which is preliminary data.</text>
</comment>
<feature type="region of interest" description="Disordered" evidence="3">
    <location>
        <begin position="1"/>
        <end position="155"/>
    </location>
</feature>
<feature type="repeat" description="HEAT" evidence="2">
    <location>
        <begin position="461"/>
        <end position="500"/>
    </location>
</feature>
<evidence type="ECO:0000256" key="1">
    <source>
        <dbReference type="ARBA" id="ARBA00022737"/>
    </source>
</evidence>
<feature type="compositionally biased region" description="Low complexity" evidence="3">
    <location>
        <begin position="126"/>
        <end position="155"/>
    </location>
</feature>
<dbReference type="EMBL" id="JAFJZO010000015">
    <property type="protein sequence ID" value="KAG5509122.1"/>
    <property type="molecule type" value="Genomic_DNA"/>
</dbReference>
<protein>
    <recommendedName>
        <fullName evidence="6">Protein phosphatase 2A regulatory subunit</fullName>
    </recommendedName>
</protein>
<dbReference type="InterPro" id="IPR000357">
    <property type="entry name" value="HEAT"/>
</dbReference>
<evidence type="ECO:0000256" key="2">
    <source>
        <dbReference type="PROSITE-ProRule" id="PRU00103"/>
    </source>
</evidence>
<feature type="compositionally biased region" description="Polar residues" evidence="3">
    <location>
        <begin position="64"/>
        <end position="73"/>
    </location>
</feature>
<dbReference type="Proteomes" id="UP000674318">
    <property type="component" value="Unassembled WGS sequence"/>
</dbReference>
<dbReference type="GO" id="GO:0005829">
    <property type="term" value="C:cytosol"/>
    <property type="evidence" value="ECO:0007669"/>
    <property type="project" value="TreeGrafter"/>
</dbReference>
<dbReference type="GO" id="GO:0019888">
    <property type="term" value="F:protein phosphatase regulator activity"/>
    <property type="evidence" value="ECO:0007669"/>
    <property type="project" value="TreeGrafter"/>
</dbReference>
<evidence type="ECO:0000256" key="3">
    <source>
        <dbReference type="SAM" id="MobiDB-lite"/>
    </source>
</evidence>
<dbReference type="RefSeq" id="XP_067758429.1">
    <property type="nucleotide sequence ID" value="XM_067902082.1"/>
</dbReference>
<dbReference type="PANTHER" id="PTHR10648">
    <property type="entry name" value="SERINE/THREONINE-PROTEIN PHOSPHATASE PP2A 65 KDA REGULATORY SUBUNIT"/>
    <property type="match status" value="1"/>
</dbReference>
<keyword evidence="5" id="KW-1185">Reference proteome</keyword>
<feature type="compositionally biased region" description="Basic and acidic residues" evidence="3">
    <location>
        <begin position="113"/>
        <end position="123"/>
    </location>
</feature>
<feature type="repeat" description="HEAT" evidence="2">
    <location>
        <begin position="866"/>
        <end position="904"/>
    </location>
</feature>
<evidence type="ECO:0000313" key="5">
    <source>
        <dbReference type="Proteomes" id="UP000674318"/>
    </source>
</evidence>
<dbReference type="Gene3D" id="1.25.10.10">
    <property type="entry name" value="Leucine-rich Repeat Variant"/>
    <property type="match status" value="1"/>
</dbReference>
<evidence type="ECO:0008006" key="6">
    <source>
        <dbReference type="Google" id="ProtNLM"/>
    </source>
</evidence>
<feature type="region of interest" description="Disordered" evidence="3">
    <location>
        <begin position="192"/>
        <end position="212"/>
    </location>
</feature>
<evidence type="ECO:0000313" key="4">
    <source>
        <dbReference type="EMBL" id="KAG5509122.1"/>
    </source>
</evidence>
<dbReference type="InterPro" id="IPR016024">
    <property type="entry name" value="ARM-type_fold"/>
</dbReference>